<dbReference type="GO" id="GO:0008757">
    <property type="term" value="F:S-adenosylmethionine-dependent methyltransferase activity"/>
    <property type="evidence" value="ECO:0007669"/>
    <property type="project" value="UniProtKB-ARBA"/>
</dbReference>
<sequence length="215" mass="23050">MTTTERHPTSPVERLTWFGHLRIAYDERVLEPRAWTADQSRWAADLLRAGPSGPVLELCSGAGQIGLLAVALEPRPLVCVDASPVACAYARRNADATGWGGRVEVREGRLDEMLAPQEEFAMVIADPPWVPHADTGRYPADPLLAIDGGDDGLGVARECLSVASQHLLRGGSLVLQLGTTAQATRMSGEASAYGDLVTVDVRPGERGVLAHLRRP</sequence>
<name>A0A6J6NLA4_9ZZZZ</name>
<dbReference type="GO" id="GO:0032259">
    <property type="term" value="P:methylation"/>
    <property type="evidence" value="ECO:0007669"/>
    <property type="project" value="InterPro"/>
</dbReference>
<dbReference type="InterPro" id="IPR050320">
    <property type="entry name" value="N5-glutamine_MTase"/>
</dbReference>
<evidence type="ECO:0000259" key="1">
    <source>
        <dbReference type="Pfam" id="PF05175"/>
    </source>
</evidence>
<organism evidence="2">
    <name type="scientific">freshwater metagenome</name>
    <dbReference type="NCBI Taxonomy" id="449393"/>
    <lineage>
        <taxon>unclassified sequences</taxon>
        <taxon>metagenomes</taxon>
        <taxon>ecological metagenomes</taxon>
    </lineage>
</organism>
<feature type="domain" description="Methyltransferase small" evidence="1">
    <location>
        <begin position="47"/>
        <end position="134"/>
    </location>
</feature>
<dbReference type="InterPro" id="IPR002052">
    <property type="entry name" value="DNA_methylase_N6_adenine_CS"/>
</dbReference>
<dbReference type="GO" id="GO:0003676">
    <property type="term" value="F:nucleic acid binding"/>
    <property type="evidence" value="ECO:0007669"/>
    <property type="project" value="InterPro"/>
</dbReference>
<reference evidence="2" key="1">
    <citation type="submission" date="2020-05" db="EMBL/GenBank/DDBJ databases">
        <authorList>
            <person name="Chiriac C."/>
            <person name="Salcher M."/>
            <person name="Ghai R."/>
            <person name="Kavagutti S V."/>
        </authorList>
    </citation>
    <scope>NUCLEOTIDE SEQUENCE</scope>
</reference>
<protein>
    <submittedName>
        <fullName evidence="2">Unannotated protein</fullName>
    </submittedName>
</protein>
<dbReference type="PANTHER" id="PTHR18895">
    <property type="entry name" value="HEMK METHYLTRANSFERASE"/>
    <property type="match status" value="1"/>
</dbReference>
<dbReference type="AlphaFoldDB" id="A0A6J6NLA4"/>
<dbReference type="PROSITE" id="PS00092">
    <property type="entry name" value="N6_MTASE"/>
    <property type="match status" value="1"/>
</dbReference>
<dbReference type="CDD" id="cd02440">
    <property type="entry name" value="AdoMet_MTases"/>
    <property type="match status" value="1"/>
</dbReference>
<dbReference type="PANTHER" id="PTHR18895:SF74">
    <property type="entry name" value="MTRF1L RELEASE FACTOR GLUTAMINE METHYLTRANSFERASE"/>
    <property type="match status" value="1"/>
</dbReference>
<dbReference type="Pfam" id="PF05175">
    <property type="entry name" value="MTS"/>
    <property type="match status" value="1"/>
</dbReference>
<accession>A0A6J6NLA4</accession>
<dbReference type="InterPro" id="IPR029063">
    <property type="entry name" value="SAM-dependent_MTases_sf"/>
</dbReference>
<gene>
    <name evidence="2" type="ORF">UFOPK2579_00092</name>
</gene>
<proteinExistence type="predicted"/>
<evidence type="ECO:0000313" key="2">
    <source>
        <dbReference type="EMBL" id="CAB4685515.1"/>
    </source>
</evidence>
<dbReference type="SUPFAM" id="SSF53335">
    <property type="entry name" value="S-adenosyl-L-methionine-dependent methyltransferases"/>
    <property type="match status" value="1"/>
</dbReference>
<dbReference type="Gene3D" id="3.40.50.150">
    <property type="entry name" value="Vaccinia Virus protein VP39"/>
    <property type="match status" value="1"/>
</dbReference>
<dbReference type="InterPro" id="IPR007848">
    <property type="entry name" value="Small_mtfrase_dom"/>
</dbReference>
<dbReference type="EMBL" id="CAEZXR010000005">
    <property type="protein sequence ID" value="CAB4685515.1"/>
    <property type="molecule type" value="Genomic_DNA"/>
</dbReference>